<dbReference type="Proteomes" id="UP000232638">
    <property type="component" value="Chromosome"/>
</dbReference>
<evidence type="ECO:0000313" key="2">
    <source>
        <dbReference type="EMBL" id="AUB82114.1"/>
    </source>
</evidence>
<dbReference type="EMBL" id="CP020370">
    <property type="protein sequence ID" value="AUB82114.1"/>
    <property type="molecule type" value="Genomic_DNA"/>
</dbReference>
<feature type="region of interest" description="Disordered" evidence="1">
    <location>
        <begin position="420"/>
        <end position="446"/>
    </location>
</feature>
<reference evidence="2 3" key="1">
    <citation type="submission" date="2017-03" db="EMBL/GenBank/DDBJ databases">
        <title>Complete genome sequence of Candidatus 'Thiodictyon syntrophicum' sp. nov. strain Cad16T, a photolithoautotroph purple sulfur bacterium isolated from an alpine meromictic lake.</title>
        <authorList>
            <person name="Luedin S.M."/>
            <person name="Pothier J.F."/>
            <person name="Danza F."/>
            <person name="Storelli N."/>
            <person name="Wittwer M."/>
            <person name="Tonolla M."/>
        </authorList>
    </citation>
    <scope>NUCLEOTIDE SEQUENCE [LARGE SCALE GENOMIC DNA]</scope>
    <source>
        <strain evidence="2 3">Cad16T</strain>
    </source>
</reference>
<protein>
    <submittedName>
        <fullName evidence="2">Uncharacterized protein</fullName>
    </submittedName>
</protein>
<evidence type="ECO:0000313" key="3">
    <source>
        <dbReference type="Proteomes" id="UP000232638"/>
    </source>
</evidence>
<feature type="region of interest" description="Disordered" evidence="1">
    <location>
        <begin position="200"/>
        <end position="221"/>
    </location>
</feature>
<keyword evidence="3" id="KW-1185">Reference proteome</keyword>
<dbReference type="AlphaFoldDB" id="A0A2K8U973"/>
<feature type="compositionally biased region" description="Pro residues" evidence="1">
    <location>
        <begin position="426"/>
        <end position="446"/>
    </location>
</feature>
<proteinExistence type="predicted"/>
<feature type="region of interest" description="Disordered" evidence="1">
    <location>
        <begin position="117"/>
        <end position="140"/>
    </location>
</feature>
<sequence length="488" mass="51385">MLMSALGWPGGAAVAGLPDAPAFTARPLWGGLFVPGGTTEIRIALRSETGGGAQVSIHSGTFSLTAEVEVPAERTRTLALPLRPAPDGRVTLSARWPDGTSVRASLTLRPVPARAPLMASSRPDRSDLGPTTAIFDTADLPRTTDGYGPIGALRLSPGDLASLDPAQTQALALYLGECRPLHLFEAVERDRDRIRAASGCGGRGVTADPDQVGSPRDAPSVDWPDAALQIGRVWPLRDGQDSERGRAGLLLLPYAMLLTGLLLMRRPGSWVLAVPGAATVLVWLTLPQVLGPARSLTWVESESGDPVARFVTLIQTRGQGRTPEPIRLSAGAAIPTALDEGPMQLHLTEAGTTLPGSGPLFQRRRYLLRGVARAPLDLGLRVTERGYAIRKPGDVTPTGVWLLDRGCAWPVRGLPIGEAHWDAPTGTPPNPRRPGDPVPFCPAPPSFSPPAGSTPALLVNLTPDLWPALVASAPGPAWLVIRPAARAP</sequence>
<gene>
    <name evidence="2" type="ORF">THSYN_14925</name>
</gene>
<dbReference type="KEGG" id="tsy:THSYN_14925"/>
<organism evidence="2 3">
    <name type="scientific">Candidatus Thiodictyon syntrophicum</name>
    <dbReference type="NCBI Taxonomy" id="1166950"/>
    <lineage>
        <taxon>Bacteria</taxon>
        <taxon>Pseudomonadati</taxon>
        <taxon>Pseudomonadota</taxon>
        <taxon>Gammaproteobacteria</taxon>
        <taxon>Chromatiales</taxon>
        <taxon>Chromatiaceae</taxon>
        <taxon>Thiodictyon</taxon>
    </lineage>
</organism>
<evidence type="ECO:0000256" key="1">
    <source>
        <dbReference type="SAM" id="MobiDB-lite"/>
    </source>
</evidence>
<name>A0A2K8U973_9GAMM</name>
<accession>A0A2K8U973</accession>